<evidence type="ECO:0000313" key="6">
    <source>
        <dbReference type="Proteomes" id="UP001470752"/>
    </source>
</evidence>
<dbReference type="SUPFAM" id="SSF46785">
    <property type="entry name" value="Winged helix' DNA-binding domain"/>
    <property type="match status" value="1"/>
</dbReference>
<dbReference type="PROSITE" id="PS50949">
    <property type="entry name" value="HTH_GNTR"/>
    <property type="match status" value="1"/>
</dbReference>
<dbReference type="InterPro" id="IPR036390">
    <property type="entry name" value="WH_DNA-bd_sf"/>
</dbReference>
<dbReference type="Proteomes" id="UP001470752">
    <property type="component" value="Unassembled WGS sequence"/>
</dbReference>
<dbReference type="InterPro" id="IPR036388">
    <property type="entry name" value="WH-like_DNA-bd_sf"/>
</dbReference>
<dbReference type="SUPFAM" id="SSF48008">
    <property type="entry name" value="GntR ligand-binding domain-like"/>
    <property type="match status" value="1"/>
</dbReference>
<keyword evidence="6" id="KW-1185">Reference proteome</keyword>
<keyword evidence="2" id="KW-0238">DNA-binding</keyword>
<dbReference type="InterPro" id="IPR000524">
    <property type="entry name" value="Tscrpt_reg_HTH_GntR"/>
</dbReference>
<evidence type="ECO:0000256" key="2">
    <source>
        <dbReference type="ARBA" id="ARBA00023125"/>
    </source>
</evidence>
<dbReference type="SMART" id="SM00895">
    <property type="entry name" value="FCD"/>
    <property type="match status" value="1"/>
</dbReference>
<accession>A0ABV1CM97</accession>
<evidence type="ECO:0000259" key="4">
    <source>
        <dbReference type="PROSITE" id="PS50949"/>
    </source>
</evidence>
<dbReference type="InterPro" id="IPR011711">
    <property type="entry name" value="GntR_C"/>
</dbReference>
<gene>
    <name evidence="5" type="ORF">AAAX94_11000</name>
</gene>
<dbReference type="InterPro" id="IPR008920">
    <property type="entry name" value="TF_FadR/GntR_C"/>
</dbReference>
<proteinExistence type="predicted"/>
<dbReference type="EMBL" id="JBBNFW010000172">
    <property type="protein sequence ID" value="MEQ2413539.1"/>
    <property type="molecule type" value="Genomic_DNA"/>
</dbReference>
<sequence length="238" mass="27376">MPEKNNLLKKQLHKDSVVNQVVKQITDSIIAGNLKPGDKLPTEPELCENFGIGRNSVREAIKILEAYGVVYIKRAEGTFVNDTYNHKMLDPMLYGILLDKNMRIDIIQVRKVLDTGMLYQIIGGITDEKMNQILKKFDNLKTVVLSENVTAKQVLQADVDFHLTLVESTENPILCNIHEYVDRITTPSREKTVELVLEKNQKETFILLHQKIINLLLEKNYQKIESVLAEHYQFWVEG</sequence>
<dbReference type="Gene3D" id="1.20.120.530">
    <property type="entry name" value="GntR ligand-binding domain-like"/>
    <property type="match status" value="1"/>
</dbReference>
<protein>
    <submittedName>
        <fullName evidence="5">GntR family transcriptional regulator</fullName>
    </submittedName>
</protein>
<dbReference type="RefSeq" id="WP_349083857.1">
    <property type="nucleotide sequence ID" value="NZ_JBBNFW010000172.1"/>
</dbReference>
<keyword evidence="1" id="KW-0805">Transcription regulation</keyword>
<keyword evidence="3" id="KW-0804">Transcription</keyword>
<feature type="domain" description="HTH gntR-type" evidence="4">
    <location>
        <begin position="15"/>
        <end position="83"/>
    </location>
</feature>
<dbReference type="Pfam" id="PF07729">
    <property type="entry name" value="FCD"/>
    <property type="match status" value="1"/>
</dbReference>
<dbReference type="Gene3D" id="1.10.10.10">
    <property type="entry name" value="Winged helix-like DNA-binding domain superfamily/Winged helix DNA-binding domain"/>
    <property type="match status" value="1"/>
</dbReference>
<organism evidence="5 6">
    <name type="scientific">Blautia acetigignens</name>
    <dbReference type="NCBI Taxonomy" id="2981783"/>
    <lineage>
        <taxon>Bacteria</taxon>
        <taxon>Bacillati</taxon>
        <taxon>Bacillota</taxon>
        <taxon>Clostridia</taxon>
        <taxon>Lachnospirales</taxon>
        <taxon>Lachnospiraceae</taxon>
        <taxon>Blautia</taxon>
    </lineage>
</organism>
<dbReference type="CDD" id="cd07377">
    <property type="entry name" value="WHTH_GntR"/>
    <property type="match status" value="1"/>
</dbReference>
<dbReference type="PRINTS" id="PR00035">
    <property type="entry name" value="HTHGNTR"/>
</dbReference>
<evidence type="ECO:0000256" key="3">
    <source>
        <dbReference type="ARBA" id="ARBA00023163"/>
    </source>
</evidence>
<evidence type="ECO:0000313" key="5">
    <source>
        <dbReference type="EMBL" id="MEQ2413539.1"/>
    </source>
</evidence>
<dbReference type="Pfam" id="PF00392">
    <property type="entry name" value="GntR"/>
    <property type="match status" value="1"/>
</dbReference>
<name>A0ABV1CM97_9FIRM</name>
<dbReference type="SMART" id="SM00345">
    <property type="entry name" value="HTH_GNTR"/>
    <property type="match status" value="1"/>
</dbReference>
<evidence type="ECO:0000256" key="1">
    <source>
        <dbReference type="ARBA" id="ARBA00023015"/>
    </source>
</evidence>
<reference evidence="5 6" key="1">
    <citation type="submission" date="2024-04" db="EMBL/GenBank/DDBJ databases">
        <title>Human intestinal bacterial collection.</title>
        <authorList>
            <person name="Pauvert C."/>
            <person name="Hitch T.C.A."/>
            <person name="Clavel T."/>
        </authorList>
    </citation>
    <scope>NUCLEOTIDE SEQUENCE [LARGE SCALE GENOMIC DNA]</scope>
    <source>
        <strain evidence="5 6">CLA-AA-H161</strain>
    </source>
</reference>
<dbReference type="PANTHER" id="PTHR43537:SF5">
    <property type="entry name" value="UXU OPERON TRANSCRIPTIONAL REGULATOR"/>
    <property type="match status" value="1"/>
</dbReference>
<comment type="caution">
    <text evidence="5">The sequence shown here is derived from an EMBL/GenBank/DDBJ whole genome shotgun (WGS) entry which is preliminary data.</text>
</comment>
<dbReference type="PANTHER" id="PTHR43537">
    <property type="entry name" value="TRANSCRIPTIONAL REGULATOR, GNTR FAMILY"/>
    <property type="match status" value="1"/>
</dbReference>